<evidence type="ECO:0000256" key="5">
    <source>
        <dbReference type="ARBA" id="ARBA00022989"/>
    </source>
</evidence>
<comment type="subcellular location">
    <subcellularLocation>
        <location evidence="1">Membrane</location>
        <topology evidence="1">Multi-pass membrane protein</topology>
    </subcellularLocation>
</comment>
<name>A0A8K0JQS1_9TREE</name>
<evidence type="ECO:0000256" key="9">
    <source>
        <dbReference type="SAM" id="Phobius"/>
    </source>
</evidence>
<dbReference type="NCBIfam" id="TIGR00879">
    <property type="entry name" value="SP"/>
    <property type="match status" value="1"/>
</dbReference>
<dbReference type="InterPro" id="IPR020846">
    <property type="entry name" value="MFS_dom"/>
</dbReference>
<dbReference type="Gene3D" id="1.20.1250.20">
    <property type="entry name" value="MFS general substrate transporter like domains"/>
    <property type="match status" value="1"/>
</dbReference>
<feature type="transmembrane region" description="Helical" evidence="9">
    <location>
        <begin position="463"/>
        <end position="481"/>
    </location>
</feature>
<protein>
    <recommendedName>
        <fullName evidence="10">Major facilitator superfamily (MFS) profile domain-containing protein</fullName>
    </recommendedName>
</protein>
<dbReference type="FunFam" id="1.20.1250.20:FF:000134">
    <property type="entry name" value="MFS sugar transporter protein"/>
    <property type="match status" value="1"/>
</dbReference>
<sequence>MDTKKVDYSHQEYLSDDKVGTPPISDHDVPSFVNGRPVGIMTAEEKHAALEQAQLEDPGVPYSDPRFIWYILTVLCVCLCGGDSGLDATVMSSVNSMTQYKKYFGIGANDTAAARTGIVFGMYTIGGVVGFIPSSTMPDLIGRKWTMVTANVVLTVGALLTANARNMGMFLAGRFLTGLGCTTAAAAAKSYMAEITNPKRRGLYMGTLNSFYYIGQILASGITIPTGRYTNDWSWRAPLYVQGLPAMINAVGMIFAEESPRWLYAHGKREQALRILAKFHSRDNDINSPMVKIQVAEIEEAISLTGSDKRWWDFSRLVATSASRYRLFCAFLLSIYGQLAGNGLITYFLPTLLGLAGITSPDRQRVLNFVNSVTSMFGAATGTVIVDRVGRRKLMLFALMSCVGWLTLVTILLSPVGNESNSRASAGIASIYLFMVFFSLGITPLQGLYPAEVFSYENRAKGLAMQGLLTNGVSCINTFALPTALLKLGWKTYIIFAIFDFVGIFVVWFTMVETRRLTLEEIDAVFLQGNARKRSIELAKHKSKAAHDNS</sequence>
<dbReference type="InterPro" id="IPR050360">
    <property type="entry name" value="MFS_Sugar_Transporters"/>
</dbReference>
<evidence type="ECO:0000256" key="8">
    <source>
        <dbReference type="RuleBase" id="RU003346"/>
    </source>
</evidence>
<keyword evidence="12" id="KW-1185">Reference proteome</keyword>
<feature type="transmembrane region" description="Helical" evidence="9">
    <location>
        <begin position="67"/>
        <end position="91"/>
    </location>
</feature>
<keyword evidence="6 9" id="KW-0472">Membrane</keyword>
<feature type="transmembrane region" description="Helical" evidence="9">
    <location>
        <begin position="369"/>
        <end position="387"/>
    </location>
</feature>
<evidence type="ECO:0000313" key="11">
    <source>
        <dbReference type="EMBL" id="KAG7535922.1"/>
    </source>
</evidence>
<dbReference type="AlphaFoldDB" id="A0A8K0JQS1"/>
<evidence type="ECO:0000313" key="12">
    <source>
        <dbReference type="Proteomes" id="UP000812966"/>
    </source>
</evidence>
<evidence type="ECO:0000256" key="4">
    <source>
        <dbReference type="ARBA" id="ARBA00022692"/>
    </source>
</evidence>
<feature type="domain" description="Major facilitator superfamily (MFS) profile" evidence="10">
    <location>
        <begin position="73"/>
        <end position="515"/>
    </location>
</feature>
<comment type="catalytic activity">
    <reaction evidence="7">
        <text>myo-inositol(out) + H(+)(out) = myo-inositol(in) + H(+)(in)</text>
        <dbReference type="Rhea" id="RHEA:60364"/>
        <dbReference type="ChEBI" id="CHEBI:15378"/>
        <dbReference type="ChEBI" id="CHEBI:17268"/>
    </reaction>
</comment>
<accession>A0A8K0JQS1</accession>
<keyword evidence="4 9" id="KW-0812">Transmembrane</keyword>
<evidence type="ECO:0000256" key="2">
    <source>
        <dbReference type="ARBA" id="ARBA00010992"/>
    </source>
</evidence>
<keyword evidence="3 8" id="KW-0813">Transport</keyword>
<comment type="caution">
    <text evidence="11">The sequence shown here is derived from an EMBL/GenBank/DDBJ whole genome shotgun (WGS) entry which is preliminary data.</text>
</comment>
<proteinExistence type="inferred from homology"/>
<dbReference type="PRINTS" id="PR00171">
    <property type="entry name" value="SUGRTRNSPORT"/>
</dbReference>
<dbReference type="PROSITE" id="PS50850">
    <property type="entry name" value="MFS"/>
    <property type="match status" value="1"/>
</dbReference>
<feature type="transmembrane region" description="Helical" evidence="9">
    <location>
        <begin position="202"/>
        <end position="225"/>
    </location>
</feature>
<dbReference type="PANTHER" id="PTHR48022">
    <property type="entry name" value="PLASTIDIC GLUCOSE TRANSPORTER 4"/>
    <property type="match status" value="1"/>
</dbReference>
<feature type="transmembrane region" description="Helical" evidence="9">
    <location>
        <begin position="325"/>
        <end position="349"/>
    </location>
</feature>
<keyword evidence="5 9" id="KW-1133">Transmembrane helix</keyword>
<feature type="transmembrane region" description="Helical" evidence="9">
    <location>
        <begin position="145"/>
        <end position="164"/>
    </location>
</feature>
<feature type="transmembrane region" description="Helical" evidence="9">
    <location>
        <begin position="112"/>
        <end position="133"/>
    </location>
</feature>
<dbReference type="Pfam" id="PF00083">
    <property type="entry name" value="Sugar_tr"/>
    <property type="match status" value="1"/>
</dbReference>
<evidence type="ECO:0000256" key="1">
    <source>
        <dbReference type="ARBA" id="ARBA00004141"/>
    </source>
</evidence>
<gene>
    <name evidence="11" type="ORF">FFLO_03593</name>
</gene>
<feature type="transmembrane region" description="Helical" evidence="9">
    <location>
        <begin position="428"/>
        <end position="451"/>
    </location>
</feature>
<evidence type="ECO:0000256" key="3">
    <source>
        <dbReference type="ARBA" id="ARBA00022448"/>
    </source>
</evidence>
<evidence type="ECO:0000259" key="10">
    <source>
        <dbReference type="PROSITE" id="PS50850"/>
    </source>
</evidence>
<dbReference type="InterPro" id="IPR036259">
    <property type="entry name" value="MFS_trans_sf"/>
</dbReference>
<comment type="similarity">
    <text evidence="2 8">Belongs to the major facilitator superfamily. Sugar transporter (TC 2.A.1.1) family.</text>
</comment>
<dbReference type="PANTHER" id="PTHR48022:SF79">
    <property type="entry name" value="LACTOSE PERMEASE, PUTATIVE (AFU_ORTHOLOGUE AFUA_6G01860)-RELATED"/>
    <property type="match status" value="1"/>
</dbReference>
<evidence type="ECO:0000256" key="7">
    <source>
        <dbReference type="ARBA" id="ARBA00049119"/>
    </source>
</evidence>
<dbReference type="SUPFAM" id="SSF103473">
    <property type="entry name" value="MFS general substrate transporter"/>
    <property type="match status" value="1"/>
</dbReference>
<feature type="transmembrane region" description="Helical" evidence="9">
    <location>
        <begin position="493"/>
        <end position="512"/>
    </location>
</feature>
<dbReference type="EMBL" id="JABELV010000067">
    <property type="protein sequence ID" value="KAG7535922.1"/>
    <property type="molecule type" value="Genomic_DNA"/>
</dbReference>
<feature type="transmembrane region" description="Helical" evidence="9">
    <location>
        <begin position="394"/>
        <end position="416"/>
    </location>
</feature>
<dbReference type="GO" id="GO:0005351">
    <property type="term" value="F:carbohydrate:proton symporter activity"/>
    <property type="evidence" value="ECO:0007669"/>
    <property type="project" value="TreeGrafter"/>
</dbReference>
<dbReference type="InterPro" id="IPR005828">
    <property type="entry name" value="MFS_sugar_transport-like"/>
</dbReference>
<dbReference type="Proteomes" id="UP000812966">
    <property type="component" value="Unassembled WGS sequence"/>
</dbReference>
<dbReference type="InterPro" id="IPR003663">
    <property type="entry name" value="Sugar/inositol_transpt"/>
</dbReference>
<evidence type="ECO:0000256" key="6">
    <source>
        <dbReference type="ARBA" id="ARBA00023136"/>
    </source>
</evidence>
<dbReference type="GO" id="GO:0016020">
    <property type="term" value="C:membrane"/>
    <property type="evidence" value="ECO:0007669"/>
    <property type="project" value="UniProtKB-SubCell"/>
</dbReference>
<feature type="transmembrane region" description="Helical" evidence="9">
    <location>
        <begin position="237"/>
        <end position="256"/>
    </location>
</feature>
<reference evidence="11" key="1">
    <citation type="submission" date="2020-04" db="EMBL/GenBank/DDBJ databases">
        <title>Analysis of mating type loci in Filobasidium floriforme.</title>
        <authorList>
            <person name="Nowrousian M."/>
        </authorList>
    </citation>
    <scope>NUCLEOTIDE SEQUENCE</scope>
    <source>
        <strain evidence="11">CBS 6242</strain>
    </source>
</reference>
<organism evidence="11 12">
    <name type="scientific">Filobasidium floriforme</name>
    <dbReference type="NCBI Taxonomy" id="5210"/>
    <lineage>
        <taxon>Eukaryota</taxon>
        <taxon>Fungi</taxon>
        <taxon>Dikarya</taxon>
        <taxon>Basidiomycota</taxon>
        <taxon>Agaricomycotina</taxon>
        <taxon>Tremellomycetes</taxon>
        <taxon>Filobasidiales</taxon>
        <taxon>Filobasidiaceae</taxon>
        <taxon>Filobasidium</taxon>
    </lineage>
</organism>